<dbReference type="InterPro" id="IPR014948">
    <property type="entry name" value="BrxA"/>
</dbReference>
<name>A0A4Q2K0P7_9ACTN</name>
<reference evidence="2 3" key="1">
    <citation type="submission" date="2019-01" db="EMBL/GenBank/DDBJ databases">
        <title>Senegalimassilia sp. nov. KGMB04484 isolated human feces.</title>
        <authorList>
            <person name="Han K.-I."/>
            <person name="Kim J.-S."/>
            <person name="Lee K.C."/>
            <person name="Suh M.K."/>
            <person name="Eom M.K."/>
            <person name="Lee J.H."/>
            <person name="Park S.-H."/>
            <person name="Kang S.W."/>
            <person name="Park J.-E."/>
            <person name="Oh B.S."/>
            <person name="Yu S.Y."/>
            <person name="Choi S.-H."/>
            <person name="Lee D.H."/>
            <person name="Yoon H."/>
            <person name="Kim B.-Y."/>
            <person name="Lee J.H."/>
            <person name="Lee J.-S."/>
        </authorList>
    </citation>
    <scope>NUCLEOTIDE SEQUENCE [LARGE SCALE GENOMIC DNA]</scope>
    <source>
        <strain evidence="2 3">KGMB04484</strain>
    </source>
</reference>
<dbReference type="InterPro" id="IPR023137">
    <property type="entry name" value="BrxA_sf"/>
</dbReference>
<dbReference type="Proteomes" id="UP000293345">
    <property type="component" value="Unassembled WGS sequence"/>
</dbReference>
<proteinExistence type="predicted"/>
<evidence type="ECO:0000256" key="1">
    <source>
        <dbReference type="SAM" id="MobiDB-lite"/>
    </source>
</evidence>
<comment type="caution">
    <text evidence="2">The sequence shown here is derived from an EMBL/GenBank/DDBJ whole genome shotgun (WGS) entry which is preliminary data.</text>
</comment>
<feature type="region of interest" description="Disordered" evidence="1">
    <location>
        <begin position="20"/>
        <end position="86"/>
    </location>
</feature>
<dbReference type="OrthoDB" id="3078533at2"/>
<gene>
    <name evidence="2" type="ORF">ET524_02395</name>
</gene>
<feature type="compositionally biased region" description="Low complexity" evidence="1">
    <location>
        <begin position="63"/>
        <end position="76"/>
    </location>
</feature>
<organism evidence="2 3">
    <name type="scientific">Senegalimassilia faecalis</name>
    <dbReference type="NCBI Taxonomy" id="2509433"/>
    <lineage>
        <taxon>Bacteria</taxon>
        <taxon>Bacillati</taxon>
        <taxon>Actinomycetota</taxon>
        <taxon>Coriobacteriia</taxon>
        <taxon>Coriobacteriales</taxon>
        <taxon>Coriobacteriaceae</taxon>
        <taxon>Senegalimassilia</taxon>
    </lineage>
</organism>
<sequence>MLADRARVCLQRLDALENADDVPNRPAGQPVASPATSANQLAAPVASAGQSATAAESAGQLDAAANRPAGQPAAPASANQPVAHAGQSVIPPAAPASAAEPQSIAARLTEIIAHGSPDAAAQVDFYAMVRRYELVRAFVMGEISERLRSFNYSFTMADMNAFFARYQLENTQAAKWTESTVKRIESTLSNCLVSVGMLDSVKAGNLSPLLIDFEVEELMRANGDADLARSLSGMGAM</sequence>
<dbReference type="EMBL" id="SDPW01000001">
    <property type="protein sequence ID" value="RXZ53461.1"/>
    <property type="molecule type" value="Genomic_DNA"/>
</dbReference>
<protein>
    <submittedName>
        <fullName evidence="2">DUF1819 family protein</fullName>
    </submittedName>
</protein>
<evidence type="ECO:0000313" key="2">
    <source>
        <dbReference type="EMBL" id="RXZ53461.1"/>
    </source>
</evidence>
<evidence type="ECO:0000313" key="3">
    <source>
        <dbReference type="Proteomes" id="UP000293345"/>
    </source>
</evidence>
<dbReference type="Gene3D" id="1.10.3540.10">
    <property type="entry name" value="uncharacterized protein from magnetospirillum magneticum domain"/>
    <property type="match status" value="1"/>
</dbReference>
<dbReference type="AlphaFoldDB" id="A0A4Q2K0P7"/>
<dbReference type="Pfam" id="PF08849">
    <property type="entry name" value="BrxA"/>
    <property type="match status" value="1"/>
</dbReference>
<keyword evidence="3" id="KW-1185">Reference proteome</keyword>
<accession>A0A4Q2K0P7</accession>